<dbReference type="SUPFAM" id="SSF52279">
    <property type="entry name" value="Beta-D-glucan exohydrolase, C-terminal domain"/>
    <property type="match status" value="1"/>
</dbReference>
<dbReference type="InterPro" id="IPR001764">
    <property type="entry name" value="Glyco_hydro_3_N"/>
</dbReference>
<comment type="catalytic activity">
    <reaction evidence="10">
        <text>Hydrolysis of (1-&gt;4)-beta-D-xylans, to remove successive D-xylose residues from the non-reducing termini.</text>
        <dbReference type="EC" id="3.2.1.37"/>
    </reaction>
</comment>
<dbReference type="Gene3D" id="3.20.20.300">
    <property type="entry name" value="Glycoside hydrolase, family 3, N-terminal domain"/>
    <property type="match status" value="1"/>
</dbReference>
<protein>
    <recommendedName>
        <fullName evidence="11">xylan 1,4-beta-xylosidase</fullName>
        <ecNumber evidence="11">3.2.1.37</ecNumber>
    </recommendedName>
</protein>
<keyword evidence="8" id="KW-0326">Glycosidase</keyword>
<keyword evidence="5" id="KW-0378">Hydrolase</keyword>
<sequence>MEPAPGAPIGIMHDWYPTNKSQYNDLQKLNADKSRINIPFMQTGECLHGVGSFKQSMFPQVIGMAASFDTNLVHRVGRAIATEARSIGIHACFAPVLDLAKEPRWGRVQEDWGEDMVLTSHMGVAFASGLSKNSTWSDSDAVVPVMKHFAAHGSPQGGHNAAPFMGYGTREVLQEMLVPFKAAVDLGGVKGVMMAYSEFDDVPCSVNPLLYQALEDWRYDGFVTADDTGISELLYTHLVTSSVADTIAQWHNAGGIIQYYDFPLSEYVDATVDLVANGTIALSELQSLAKRVLGVKYDLNLFEDPYIAEDVDSQAITASHVPLTLEAAQKSIVLLENNNSTLPLQPDNQNINTIALVGPFSDIFNFGDYSGQFGGYPVKNASTIRQGITEYLASNFPDTTLLTSWGANSWSYNGQYNVPPYLLSANGISGGLMATYFADTNFTDARVKKLETPSLDWGLYPPDGLPSNNFSVIWEGDIEIPVDITTDGWLGVAVYANTSAKLYIDGKLHVNVEPTTAGNILSDIPGISYTSVNSTIAPPGSAAFSFEKGAKHQIRLEYQAWNYVQKFENVNSLNAQVILFWNLVDPVHAVDQAVDIARKSDVVVLTLGANWNSDGESGDRATLGFSPNQTLLADAIYAVGKPVILILQGGRPFAVPEYYNKSAAVLNTFFPGQSGGQAISDVLFGTMNPGGRVPISVPYNAGTLPAFYNYKPSFPRDYTDISYKPLYPFGYGLSYTTFTTANFRSTVDSRNGTENNTRFGSKSNITFSVEITNSGSVAGSYVPQVYLLGRVSSIVRPVKQLVAFTRVYLSAGESREVTLNLEVSRYLPILDRRYEWTVELGDYTFALLEHGGSDADTSTNVTLTCVE</sequence>
<proteinExistence type="inferred from homology"/>
<evidence type="ECO:0000256" key="10">
    <source>
        <dbReference type="ARBA" id="ARBA00024574"/>
    </source>
</evidence>
<keyword evidence="7" id="KW-0119">Carbohydrate metabolism</keyword>
<evidence type="ECO:0000256" key="7">
    <source>
        <dbReference type="ARBA" id="ARBA00023277"/>
    </source>
</evidence>
<dbReference type="PANTHER" id="PTHR42721">
    <property type="entry name" value="SUGAR HYDROLASE-RELATED"/>
    <property type="match status" value="1"/>
</dbReference>
<comment type="caution">
    <text evidence="13">The sequence shown here is derived from an EMBL/GenBank/DDBJ whole genome shotgun (WGS) entry which is preliminary data.</text>
</comment>
<dbReference type="GO" id="GO:0045493">
    <property type="term" value="P:xylan catabolic process"/>
    <property type="evidence" value="ECO:0007669"/>
    <property type="project" value="UniProtKB-KW"/>
</dbReference>
<evidence type="ECO:0000256" key="3">
    <source>
        <dbReference type="ARBA" id="ARBA00022651"/>
    </source>
</evidence>
<evidence type="ECO:0000256" key="5">
    <source>
        <dbReference type="ARBA" id="ARBA00022801"/>
    </source>
</evidence>
<name>A0AAD6G9B4_9EURO</name>
<dbReference type="InterPro" id="IPR026891">
    <property type="entry name" value="Fn3-like"/>
</dbReference>
<evidence type="ECO:0000256" key="2">
    <source>
        <dbReference type="ARBA" id="ARBA00005336"/>
    </source>
</evidence>
<evidence type="ECO:0000313" key="14">
    <source>
        <dbReference type="Proteomes" id="UP001220324"/>
    </source>
</evidence>
<dbReference type="SUPFAM" id="SSF51445">
    <property type="entry name" value="(Trans)glycosidases"/>
    <property type="match status" value="1"/>
</dbReference>
<keyword evidence="9" id="KW-0624">Polysaccharide degradation</keyword>
<comment type="pathway">
    <text evidence="1">Glycan degradation; xylan degradation.</text>
</comment>
<comment type="similarity">
    <text evidence="2">Belongs to the glycosyl hydrolase 3 family.</text>
</comment>
<dbReference type="EC" id="3.2.1.37" evidence="11"/>
<dbReference type="AlphaFoldDB" id="A0AAD6G9B4"/>
<dbReference type="InterPro" id="IPR017853">
    <property type="entry name" value="GH"/>
</dbReference>
<keyword evidence="3" id="KW-0858">Xylan degradation</keyword>
<reference evidence="13 14" key="1">
    <citation type="journal article" date="2023" name="IMA Fungus">
        <title>Comparative genomic study of the Penicillium genus elucidates a diverse pangenome and 15 lateral gene transfer events.</title>
        <authorList>
            <person name="Petersen C."/>
            <person name="Sorensen T."/>
            <person name="Nielsen M.R."/>
            <person name="Sondergaard T.E."/>
            <person name="Sorensen J.L."/>
            <person name="Fitzpatrick D.A."/>
            <person name="Frisvad J.C."/>
            <person name="Nielsen K.L."/>
        </authorList>
    </citation>
    <scope>NUCLEOTIDE SEQUENCE [LARGE SCALE GENOMIC DNA]</scope>
    <source>
        <strain evidence="13 14">IBT 35679</strain>
    </source>
</reference>
<evidence type="ECO:0000256" key="4">
    <source>
        <dbReference type="ARBA" id="ARBA00022729"/>
    </source>
</evidence>
<keyword evidence="6" id="KW-0325">Glycoprotein</keyword>
<dbReference type="EMBL" id="JAQIZZ010000008">
    <property type="protein sequence ID" value="KAJ5524002.1"/>
    <property type="molecule type" value="Genomic_DNA"/>
</dbReference>
<keyword evidence="14" id="KW-1185">Reference proteome</keyword>
<dbReference type="PRINTS" id="PR00133">
    <property type="entry name" value="GLHYDRLASE3"/>
</dbReference>
<dbReference type="Proteomes" id="UP001220324">
    <property type="component" value="Unassembled WGS sequence"/>
</dbReference>
<evidence type="ECO:0000256" key="11">
    <source>
        <dbReference type="ARBA" id="ARBA00026107"/>
    </source>
</evidence>
<keyword evidence="4" id="KW-0732">Signal</keyword>
<evidence type="ECO:0000256" key="1">
    <source>
        <dbReference type="ARBA" id="ARBA00004851"/>
    </source>
</evidence>
<feature type="domain" description="PA14" evidence="12">
    <location>
        <begin position="427"/>
        <end position="598"/>
    </location>
</feature>
<dbReference type="InterPro" id="IPR002772">
    <property type="entry name" value="Glyco_hydro_3_C"/>
</dbReference>
<evidence type="ECO:0000313" key="13">
    <source>
        <dbReference type="EMBL" id="KAJ5524002.1"/>
    </source>
</evidence>
<evidence type="ECO:0000256" key="9">
    <source>
        <dbReference type="ARBA" id="ARBA00023326"/>
    </source>
</evidence>
<dbReference type="PANTHER" id="PTHR42721:SF3">
    <property type="entry name" value="BETA-D-XYLOSIDASE 5-RELATED"/>
    <property type="match status" value="1"/>
</dbReference>
<dbReference type="GO" id="GO:0046556">
    <property type="term" value="F:alpha-L-arabinofuranosidase activity"/>
    <property type="evidence" value="ECO:0007669"/>
    <property type="project" value="TreeGrafter"/>
</dbReference>
<dbReference type="Pfam" id="PF14310">
    <property type="entry name" value="Fn3-like"/>
    <property type="match status" value="1"/>
</dbReference>
<organism evidence="13 14">
    <name type="scientific">Penicillium frequentans</name>
    <dbReference type="NCBI Taxonomy" id="3151616"/>
    <lineage>
        <taxon>Eukaryota</taxon>
        <taxon>Fungi</taxon>
        <taxon>Dikarya</taxon>
        <taxon>Ascomycota</taxon>
        <taxon>Pezizomycotina</taxon>
        <taxon>Eurotiomycetes</taxon>
        <taxon>Eurotiomycetidae</taxon>
        <taxon>Eurotiales</taxon>
        <taxon>Aspergillaceae</taxon>
        <taxon>Penicillium</taxon>
    </lineage>
</organism>
<dbReference type="Pfam" id="PF07691">
    <property type="entry name" value="PA14"/>
    <property type="match status" value="1"/>
</dbReference>
<gene>
    <name evidence="13" type="ORF">N7494_010652</name>
</gene>
<evidence type="ECO:0000256" key="8">
    <source>
        <dbReference type="ARBA" id="ARBA00023295"/>
    </source>
</evidence>
<dbReference type="InterPro" id="IPR044993">
    <property type="entry name" value="BXL"/>
</dbReference>
<dbReference type="Gene3D" id="3.40.50.1700">
    <property type="entry name" value="Glycoside hydrolase family 3 C-terminal domain"/>
    <property type="match status" value="2"/>
</dbReference>
<dbReference type="PROSITE" id="PS51820">
    <property type="entry name" value="PA14"/>
    <property type="match status" value="1"/>
</dbReference>
<dbReference type="InterPro" id="IPR036881">
    <property type="entry name" value="Glyco_hydro_3_C_sf"/>
</dbReference>
<evidence type="ECO:0000259" key="12">
    <source>
        <dbReference type="PROSITE" id="PS51820"/>
    </source>
</evidence>
<dbReference type="InterPro" id="IPR037524">
    <property type="entry name" value="PA14/GLEYA"/>
</dbReference>
<dbReference type="InterPro" id="IPR036962">
    <property type="entry name" value="Glyco_hydro_3_N_sf"/>
</dbReference>
<evidence type="ECO:0000256" key="6">
    <source>
        <dbReference type="ARBA" id="ARBA00023180"/>
    </source>
</evidence>
<dbReference type="InterPro" id="IPR011658">
    <property type="entry name" value="PA14_dom"/>
</dbReference>
<dbReference type="SMART" id="SM01217">
    <property type="entry name" value="Fn3_like"/>
    <property type="match status" value="1"/>
</dbReference>
<dbReference type="GO" id="GO:0031222">
    <property type="term" value="P:arabinan catabolic process"/>
    <property type="evidence" value="ECO:0007669"/>
    <property type="project" value="TreeGrafter"/>
</dbReference>
<accession>A0AAD6G9B4</accession>
<dbReference type="InterPro" id="IPR013783">
    <property type="entry name" value="Ig-like_fold"/>
</dbReference>
<dbReference type="Pfam" id="PF01915">
    <property type="entry name" value="Glyco_hydro_3_C"/>
    <property type="match status" value="1"/>
</dbReference>
<dbReference type="Pfam" id="PF00933">
    <property type="entry name" value="Glyco_hydro_3"/>
    <property type="match status" value="1"/>
</dbReference>
<dbReference type="Gene3D" id="2.60.40.10">
    <property type="entry name" value="Immunoglobulins"/>
    <property type="match status" value="1"/>
</dbReference>
<dbReference type="GO" id="GO:0009044">
    <property type="term" value="F:xylan 1,4-beta-xylosidase activity"/>
    <property type="evidence" value="ECO:0007669"/>
    <property type="project" value="UniProtKB-EC"/>
</dbReference>